<dbReference type="HAMAP" id="MF_00113">
    <property type="entry name" value="QueA"/>
    <property type="match status" value="1"/>
</dbReference>
<dbReference type="Pfam" id="PF02547">
    <property type="entry name" value="Queuosine_synth"/>
    <property type="match status" value="1"/>
</dbReference>
<dbReference type="InterPro" id="IPR003699">
    <property type="entry name" value="QueA"/>
</dbReference>
<comment type="catalytic activity">
    <reaction evidence="8 13">
        <text>7-aminomethyl-7-carbaguanosine(34) in tRNA + S-adenosyl-L-methionine = epoxyqueuosine(34) in tRNA + adenine + L-methionine + 2 H(+)</text>
        <dbReference type="Rhea" id="RHEA:32155"/>
        <dbReference type="Rhea" id="RHEA-COMP:10342"/>
        <dbReference type="Rhea" id="RHEA-COMP:18582"/>
        <dbReference type="ChEBI" id="CHEBI:15378"/>
        <dbReference type="ChEBI" id="CHEBI:16708"/>
        <dbReference type="ChEBI" id="CHEBI:57844"/>
        <dbReference type="ChEBI" id="CHEBI:59789"/>
        <dbReference type="ChEBI" id="CHEBI:82833"/>
        <dbReference type="ChEBI" id="CHEBI:194443"/>
        <dbReference type="EC" id="2.4.99.17"/>
    </reaction>
</comment>
<evidence type="ECO:0000256" key="8">
    <source>
        <dbReference type="ARBA" id="ARBA00052751"/>
    </source>
</evidence>
<dbReference type="Proteomes" id="UP000680020">
    <property type="component" value="Unassembled WGS sequence"/>
</dbReference>
<dbReference type="InterPro" id="IPR042119">
    <property type="entry name" value="QueA_dom2"/>
</dbReference>
<dbReference type="PANTHER" id="PTHR30307">
    <property type="entry name" value="S-ADENOSYLMETHIONINE:TRNA RIBOSYLTRANSFERASE-ISOMERASE"/>
    <property type="match status" value="1"/>
</dbReference>
<comment type="subcellular location">
    <subcellularLocation>
        <location evidence="1 13">Cytoplasm</location>
    </subcellularLocation>
</comment>
<accession>A0A165HAG8</accession>
<evidence type="ECO:0000256" key="2">
    <source>
        <dbReference type="ARBA" id="ARBA00004691"/>
    </source>
</evidence>
<name>A0A165HAG8_9GAMM</name>
<comment type="similarity">
    <text evidence="9 13">Belongs to the QueA family.</text>
</comment>
<dbReference type="SUPFAM" id="SSF111337">
    <property type="entry name" value="QueA-like"/>
    <property type="match status" value="1"/>
</dbReference>
<evidence type="ECO:0000313" key="15">
    <source>
        <dbReference type="Proteomes" id="UP000680020"/>
    </source>
</evidence>
<keyword evidence="5 13" id="KW-0808">Transferase</keyword>
<evidence type="ECO:0000313" key="14">
    <source>
        <dbReference type="EMBL" id="MBS7825399.1"/>
    </source>
</evidence>
<dbReference type="RefSeq" id="WP_008316007.1">
    <property type="nucleotide sequence ID" value="NZ_CP115969.1"/>
</dbReference>
<dbReference type="AlphaFoldDB" id="A0A165HAG8"/>
<organism evidence="14 15">
    <name type="scientific">Wohlfahrtiimonas chitiniclastica</name>
    <dbReference type="NCBI Taxonomy" id="400946"/>
    <lineage>
        <taxon>Bacteria</taxon>
        <taxon>Pseudomonadati</taxon>
        <taxon>Pseudomonadota</taxon>
        <taxon>Gammaproteobacteria</taxon>
        <taxon>Cardiobacteriales</taxon>
        <taxon>Ignatzschineriaceae</taxon>
        <taxon>Wohlfahrtiimonas</taxon>
    </lineage>
</organism>
<sequence length="340" mass="38282">MKDKISDYDYHLPESLIAQFPKEDRESSRLLVAKGDEIEDKIFKDIIDYIEPGDLLVINNTRVLPARVFAHKETGGAVEILVERLLSETSFLAQTRASKSPKEGQIIYVEDQPVFKMVARDDSFFIFETVDGSAVFPILEKMGHMPLPPYIVRDDSDFDKERYQTVFSKEKGAVAAPTAGLHFTKELMHAIEEKGASFVEVTLHVGAGTFKPVREEALDQHVMHKEWISVPQSAIDRILATKAAGKRVIAVGTTVCRSLETAALDGTLKAFEGDTNIFIKPGFEFHVIDALITNFHLPKSTLMVLVSTFMGYERIQKIYQHAVDDQYRFFSYGDAMILMP</sequence>
<evidence type="ECO:0000256" key="5">
    <source>
        <dbReference type="ARBA" id="ARBA00022679"/>
    </source>
</evidence>
<protein>
    <recommendedName>
        <fullName evidence="11 13">S-adenosylmethionine:tRNA ribosyltransferase-isomerase</fullName>
        <ecNumber evidence="10 13">2.4.99.17</ecNumber>
    </recommendedName>
    <alternativeName>
        <fullName evidence="12 13">Queuosine biosynthesis protein QueA</fullName>
    </alternativeName>
</protein>
<dbReference type="EMBL" id="JAGIBU010000012">
    <property type="protein sequence ID" value="MBS7825399.1"/>
    <property type="molecule type" value="Genomic_DNA"/>
</dbReference>
<comment type="pathway">
    <text evidence="2 13">tRNA modification; tRNA-queuosine biosynthesis.</text>
</comment>
<evidence type="ECO:0000256" key="3">
    <source>
        <dbReference type="ARBA" id="ARBA00011245"/>
    </source>
</evidence>
<evidence type="ECO:0000256" key="13">
    <source>
        <dbReference type="HAMAP-Rule" id="MF_00113"/>
    </source>
</evidence>
<evidence type="ECO:0000256" key="4">
    <source>
        <dbReference type="ARBA" id="ARBA00022490"/>
    </source>
</evidence>
<keyword evidence="14" id="KW-0328">Glycosyltransferase</keyword>
<dbReference type="Gene3D" id="3.40.1780.10">
    <property type="entry name" value="QueA-like"/>
    <property type="match status" value="1"/>
</dbReference>
<comment type="caution">
    <text evidence="14">The sequence shown here is derived from an EMBL/GenBank/DDBJ whole genome shotgun (WGS) entry which is preliminary data.</text>
</comment>
<evidence type="ECO:0000256" key="12">
    <source>
        <dbReference type="ARBA" id="ARBA00076160"/>
    </source>
</evidence>
<evidence type="ECO:0000256" key="10">
    <source>
        <dbReference type="ARBA" id="ARBA00066503"/>
    </source>
</evidence>
<dbReference type="InterPro" id="IPR042118">
    <property type="entry name" value="QueA_dom1"/>
</dbReference>
<dbReference type="GO" id="GO:0005737">
    <property type="term" value="C:cytoplasm"/>
    <property type="evidence" value="ECO:0007669"/>
    <property type="project" value="UniProtKB-SubCell"/>
</dbReference>
<keyword evidence="7 13" id="KW-0671">Queuosine biosynthesis</keyword>
<evidence type="ECO:0000256" key="1">
    <source>
        <dbReference type="ARBA" id="ARBA00004496"/>
    </source>
</evidence>
<comment type="subunit">
    <text evidence="3 13">Monomer.</text>
</comment>
<keyword evidence="4 13" id="KW-0963">Cytoplasm</keyword>
<evidence type="ECO:0000256" key="11">
    <source>
        <dbReference type="ARBA" id="ARBA00069325"/>
    </source>
</evidence>
<gene>
    <name evidence="13 14" type="primary">queA</name>
    <name evidence="14" type="ORF">J7561_09340</name>
</gene>
<dbReference type="FunFam" id="3.40.1780.10:FF:000001">
    <property type="entry name" value="S-adenosylmethionine:tRNA ribosyltransferase-isomerase"/>
    <property type="match status" value="1"/>
</dbReference>
<dbReference type="PANTHER" id="PTHR30307:SF0">
    <property type="entry name" value="S-ADENOSYLMETHIONINE:TRNA RIBOSYLTRANSFERASE-ISOMERASE"/>
    <property type="match status" value="1"/>
</dbReference>
<dbReference type="EC" id="2.4.99.17" evidence="10 13"/>
<proteinExistence type="inferred from homology"/>
<reference evidence="14" key="1">
    <citation type="submission" date="2021-03" db="EMBL/GenBank/DDBJ databases">
        <title>Identification and antibiotic profiling of Wohlfahrtiimonas chitiniclastica, an underestimated human pathogen.</title>
        <authorList>
            <person name="Kopf A."/>
            <person name="Bunk B."/>
            <person name="Coldewey S."/>
            <person name="Gunzer F."/>
            <person name="Riedel T."/>
            <person name="Schroettner P."/>
        </authorList>
    </citation>
    <scope>NUCLEOTIDE SEQUENCE</scope>
    <source>
        <strain evidence="14">DSM 100917</strain>
    </source>
</reference>
<evidence type="ECO:0000256" key="6">
    <source>
        <dbReference type="ARBA" id="ARBA00022691"/>
    </source>
</evidence>
<dbReference type="GO" id="GO:0051075">
    <property type="term" value="F:S-adenosylmethionine:tRNA ribosyltransferase-isomerase activity"/>
    <property type="evidence" value="ECO:0007669"/>
    <property type="project" value="UniProtKB-EC"/>
</dbReference>
<dbReference type="NCBIfam" id="NF001140">
    <property type="entry name" value="PRK00147.1"/>
    <property type="match status" value="1"/>
</dbReference>
<dbReference type="InterPro" id="IPR036100">
    <property type="entry name" value="QueA_sf"/>
</dbReference>
<evidence type="ECO:0000256" key="9">
    <source>
        <dbReference type="ARBA" id="ARBA00061210"/>
    </source>
</evidence>
<keyword evidence="6 13" id="KW-0949">S-adenosyl-L-methionine</keyword>
<comment type="function">
    <text evidence="13">Transfers and isomerizes the ribose moiety from AdoMet to the 7-aminomethyl group of 7-deazaguanine (preQ1-tRNA) to give epoxyqueuosine (oQ-tRNA).</text>
</comment>
<dbReference type="NCBIfam" id="TIGR00113">
    <property type="entry name" value="queA"/>
    <property type="match status" value="1"/>
</dbReference>
<evidence type="ECO:0000256" key="7">
    <source>
        <dbReference type="ARBA" id="ARBA00022785"/>
    </source>
</evidence>
<dbReference type="GO" id="GO:0008616">
    <property type="term" value="P:tRNA queuosine(34) biosynthetic process"/>
    <property type="evidence" value="ECO:0007669"/>
    <property type="project" value="UniProtKB-UniRule"/>
</dbReference>
<dbReference type="Gene3D" id="2.40.10.240">
    <property type="entry name" value="QueA-like"/>
    <property type="match status" value="1"/>
</dbReference>